<dbReference type="Gene3D" id="3.50.30.50">
    <property type="entry name" value="Putative cyclase"/>
    <property type="match status" value="1"/>
</dbReference>
<dbReference type="InterPro" id="IPR037175">
    <property type="entry name" value="KFase_sf"/>
</dbReference>
<dbReference type="RefSeq" id="WP_166404988.1">
    <property type="nucleotide sequence ID" value="NZ_BEXT01000001.1"/>
</dbReference>
<reference evidence="13" key="2">
    <citation type="submission" date="2019-01" db="EMBL/GenBank/DDBJ databases">
        <title>Genome sequence of Desulfonema ishimotonii strain Tokyo 01.</title>
        <authorList>
            <person name="Fukui M."/>
        </authorList>
    </citation>
    <scope>NUCLEOTIDE SEQUENCE [LARGE SCALE GENOMIC DNA]</scope>
    <source>
        <strain evidence="13">Tokyo 01</strain>
    </source>
</reference>
<evidence type="ECO:0000313" key="13">
    <source>
        <dbReference type="Proteomes" id="UP000288096"/>
    </source>
</evidence>
<evidence type="ECO:0000256" key="2">
    <source>
        <dbReference type="ARBA" id="ARBA00002204"/>
    </source>
</evidence>
<protein>
    <recommendedName>
        <fullName evidence="5">Kynurenine formamidase</fullName>
        <ecNumber evidence="4">3.5.1.9</ecNumber>
    </recommendedName>
</protein>
<comment type="pathway">
    <text evidence="11">Amino-acid degradation; L-tryptophan degradation via kynurenine pathway; L-kynurenine from L-tryptophan: step 2/2.</text>
</comment>
<dbReference type="AlphaFoldDB" id="A0A401FUW4"/>
<evidence type="ECO:0000256" key="3">
    <source>
        <dbReference type="ARBA" id="ARBA00011738"/>
    </source>
</evidence>
<evidence type="ECO:0000256" key="7">
    <source>
        <dbReference type="ARBA" id="ARBA00022801"/>
    </source>
</evidence>
<dbReference type="PANTHER" id="PTHR31118:SF32">
    <property type="entry name" value="KYNURENINE FORMAMIDASE"/>
    <property type="match status" value="1"/>
</dbReference>
<sequence length="212" mass="22900">MIHQNIYDISVALGSQSIDYPGDPPFSARRRCLVSGGDMFDLSALEMSAHSGTHIDVPAHFIPGGRTIDQYTPGEFILPAQVIAIQNPDAVTPAELEPLDIRNGDALLFKTENSESGRSVSGVWSEQYVCISPEAAMMCVRKGVSLVGIDYISVDKAGDETYPVHQSLLGNGVLILEGIHLRDVPPGRYTLYCLPLRIPGGEASPVRAILVR</sequence>
<evidence type="ECO:0000313" key="12">
    <source>
        <dbReference type="EMBL" id="GBC60762.1"/>
    </source>
</evidence>
<keyword evidence="7" id="KW-0378">Hydrolase</keyword>
<dbReference type="SUPFAM" id="SSF102198">
    <property type="entry name" value="Putative cyclase"/>
    <property type="match status" value="1"/>
</dbReference>
<dbReference type="Pfam" id="PF04199">
    <property type="entry name" value="Cyclase"/>
    <property type="match status" value="1"/>
</dbReference>
<dbReference type="GO" id="GO:0019441">
    <property type="term" value="P:L-tryptophan catabolic process to kynurenine"/>
    <property type="evidence" value="ECO:0007669"/>
    <property type="project" value="InterPro"/>
</dbReference>
<evidence type="ECO:0000256" key="8">
    <source>
        <dbReference type="ARBA" id="ARBA00022833"/>
    </source>
</evidence>
<evidence type="ECO:0000256" key="1">
    <source>
        <dbReference type="ARBA" id="ARBA00001947"/>
    </source>
</evidence>
<dbReference type="Proteomes" id="UP000288096">
    <property type="component" value="Unassembled WGS sequence"/>
</dbReference>
<comment type="caution">
    <text evidence="12">The sequence shown here is derived from an EMBL/GenBank/DDBJ whole genome shotgun (WGS) entry which is preliminary data.</text>
</comment>
<keyword evidence="8" id="KW-0862">Zinc</keyword>
<evidence type="ECO:0000256" key="11">
    <source>
        <dbReference type="ARBA" id="ARBA00060547"/>
    </source>
</evidence>
<dbReference type="InterPro" id="IPR007325">
    <property type="entry name" value="KFase/CYL"/>
</dbReference>
<comment type="catalytic activity">
    <reaction evidence="10">
        <text>N-formyl-L-kynurenine + H2O = L-kynurenine + formate + H(+)</text>
        <dbReference type="Rhea" id="RHEA:13009"/>
        <dbReference type="ChEBI" id="CHEBI:15377"/>
        <dbReference type="ChEBI" id="CHEBI:15378"/>
        <dbReference type="ChEBI" id="CHEBI:15740"/>
        <dbReference type="ChEBI" id="CHEBI:57959"/>
        <dbReference type="ChEBI" id="CHEBI:58629"/>
        <dbReference type="EC" id="3.5.1.9"/>
    </reaction>
</comment>
<keyword evidence="9" id="KW-0823">Tryptophan catabolism</keyword>
<name>A0A401FUW4_9BACT</name>
<evidence type="ECO:0000256" key="9">
    <source>
        <dbReference type="ARBA" id="ARBA00023079"/>
    </source>
</evidence>
<reference evidence="13" key="1">
    <citation type="submission" date="2017-11" db="EMBL/GenBank/DDBJ databases">
        <authorList>
            <person name="Watanabe M."/>
            <person name="Kojima H."/>
        </authorList>
    </citation>
    <scope>NUCLEOTIDE SEQUENCE [LARGE SCALE GENOMIC DNA]</scope>
    <source>
        <strain evidence="13">Tokyo 01</strain>
    </source>
</reference>
<gene>
    <name evidence="12" type="ORF">DENIS_1721</name>
</gene>
<evidence type="ECO:0000256" key="5">
    <source>
        <dbReference type="ARBA" id="ARBA00014889"/>
    </source>
</evidence>
<evidence type="ECO:0000256" key="10">
    <source>
        <dbReference type="ARBA" id="ARBA00048496"/>
    </source>
</evidence>
<keyword evidence="13" id="KW-1185">Reference proteome</keyword>
<dbReference type="PANTHER" id="PTHR31118">
    <property type="entry name" value="CYCLASE-LIKE PROTEIN 2"/>
    <property type="match status" value="1"/>
</dbReference>
<dbReference type="FunFam" id="3.50.30.50:FF:000001">
    <property type="entry name" value="Kynurenine formamidase"/>
    <property type="match status" value="1"/>
</dbReference>
<accession>A0A401FUW4</accession>
<dbReference type="GO" id="GO:0046872">
    <property type="term" value="F:metal ion binding"/>
    <property type="evidence" value="ECO:0007669"/>
    <property type="project" value="UniProtKB-KW"/>
</dbReference>
<keyword evidence="6" id="KW-0479">Metal-binding</keyword>
<comment type="function">
    <text evidence="2">Catalyzes the hydrolysis of N-formyl-L-kynurenine to L-kynurenine, the second step in the kynurenine pathway of tryptophan degradation.</text>
</comment>
<proteinExistence type="predicted"/>
<evidence type="ECO:0000256" key="4">
    <source>
        <dbReference type="ARBA" id="ARBA00012930"/>
    </source>
</evidence>
<dbReference type="GO" id="GO:0004061">
    <property type="term" value="F:arylformamidase activity"/>
    <property type="evidence" value="ECO:0007669"/>
    <property type="project" value="UniProtKB-EC"/>
</dbReference>
<comment type="subunit">
    <text evidence="3">Homodimer.</text>
</comment>
<dbReference type="EMBL" id="BEXT01000001">
    <property type="protein sequence ID" value="GBC60762.1"/>
    <property type="molecule type" value="Genomic_DNA"/>
</dbReference>
<organism evidence="12 13">
    <name type="scientific">Desulfonema ishimotonii</name>
    <dbReference type="NCBI Taxonomy" id="45657"/>
    <lineage>
        <taxon>Bacteria</taxon>
        <taxon>Pseudomonadati</taxon>
        <taxon>Thermodesulfobacteriota</taxon>
        <taxon>Desulfobacteria</taxon>
        <taxon>Desulfobacterales</taxon>
        <taxon>Desulfococcaceae</taxon>
        <taxon>Desulfonema</taxon>
    </lineage>
</organism>
<evidence type="ECO:0000256" key="6">
    <source>
        <dbReference type="ARBA" id="ARBA00022723"/>
    </source>
</evidence>
<comment type="cofactor">
    <cofactor evidence="1">
        <name>Zn(2+)</name>
        <dbReference type="ChEBI" id="CHEBI:29105"/>
    </cofactor>
</comment>
<dbReference type="EC" id="3.5.1.9" evidence="4"/>